<dbReference type="InParanoid" id="A0A165C1K2"/>
<sequence length="1192" mass="134735">MPAPGLSSSPQRPAEHLVFDCVMIPTLSQLCEKDPKWAPYLQERQIQPVKKRPNSWVEPPKGALPLTKRRRTSREATPSTLEAESGQEHLREMAQRRLAYETQRAANIERRDQILAGLFHESCSETGEAHRQGSGLCSALKQRATTHSVSASPVHTSKHAPRKNPSSNKENVPIPGQQRDATHGKHPTVRYTEPLLAAGLPEKRPANAPHQISTSHFAVHPDDATLTTGIDGLKKWSMAVVIDSDDDWSDEEEGDSTAPSLPLTFETEVKVTTTSSDAFSTSFEASSHGRHIVTLPVDDCSGHLEWKNASLMSASVFIVIGRWDETLDHPVAVIGCRSCHAAIPPHGLRGHMGTGEVSVRQQRKAQGRSCGMMTLGPAKSAANAVLDYLQHHNWLPVHGRHDKGDWLFSGRILQTALPMFPIALKSCCNTCHRGFTDKWSAKAHCNRYHPTINKATSRWTDKPAQCLRSGTEWNEITDTAVHRLACDGAGPPTSTIDIPFTGPTAPSMAFTQPWCTPLYHEFFEVMGWTLHDFERLPSNSFELATEPNTNEQALGCVAAWFRLWKAQILKILESNTYHNVRKALNSAKGGYKFFPLRPLMRQESERRYLKSQLRLLCWALRLSRMESCQLHISQAARELLQETWDMADTEVKNCPSETVDLHTTVNSPYQGGSASSDCGAYVAVEQEWKRILHIQRVLFALHQPMSTPALHATNRAPASIWSSYVMSFSLVIGMNSKGQFPKEVNDLSSKLAQLTRFIREICLGEIILNNGSESGTVSSAIEALRPHYSDGSPTEHVYPFGMYRYGMRYLRNDHNSRRTMKTWMVEEAEGDQKFRIVGLPASQLQQGWTSWQDCGKRIRDAMQQLRDDFFRNCLCGNTLEDLGLSHIDVHFVDSSRERTAYYTRCSGWEEARTLLWRSFQQGTLRQRFFQDGQPNQGAWQAWLNDVCRWCCDWATLDWATTVPCRLRANFSCKTERGIAAAERDIFWIEDGRLLKIVREDKSCTTSGKRYYTPRISLKTMSELKLLCDLIVRPTVVCILSNTAIPLSTFRLAQRWTREEVVEHFQTSHCMFSAVPDYNIELKLWANSFTRTSASIIGYRLTSQKWRQFCFGALLGRPCDYSSNTKDFDEQLLFEGNPREAARLAMAGHNKRTDMNCYEGQRADSLHMVLSGPLAHYHKISGEVRAKWHLEDE</sequence>
<protein>
    <submittedName>
        <fullName evidence="2">Uncharacterized protein</fullName>
    </submittedName>
</protein>
<name>A0A165C1K2_9BASI</name>
<dbReference type="AlphaFoldDB" id="A0A165C1K2"/>
<dbReference type="OrthoDB" id="10414133at2759"/>
<feature type="region of interest" description="Disordered" evidence="1">
    <location>
        <begin position="51"/>
        <end position="87"/>
    </location>
</feature>
<gene>
    <name evidence="2" type="ORF">CALCODRAFT_559242</name>
</gene>
<evidence type="ECO:0000256" key="1">
    <source>
        <dbReference type="SAM" id="MobiDB-lite"/>
    </source>
</evidence>
<evidence type="ECO:0000313" key="2">
    <source>
        <dbReference type="EMBL" id="KZT50104.1"/>
    </source>
</evidence>
<dbReference type="EMBL" id="KV424234">
    <property type="protein sequence ID" value="KZT50104.1"/>
    <property type="molecule type" value="Genomic_DNA"/>
</dbReference>
<accession>A0A165C1K2</accession>
<dbReference type="Proteomes" id="UP000076842">
    <property type="component" value="Unassembled WGS sequence"/>
</dbReference>
<keyword evidence="3" id="KW-1185">Reference proteome</keyword>
<proteinExistence type="predicted"/>
<reference evidence="2 3" key="1">
    <citation type="journal article" date="2016" name="Mol. Biol. Evol.">
        <title>Comparative Genomics of Early-Diverging Mushroom-Forming Fungi Provides Insights into the Origins of Lignocellulose Decay Capabilities.</title>
        <authorList>
            <person name="Nagy L.G."/>
            <person name="Riley R."/>
            <person name="Tritt A."/>
            <person name="Adam C."/>
            <person name="Daum C."/>
            <person name="Floudas D."/>
            <person name="Sun H."/>
            <person name="Yadav J.S."/>
            <person name="Pangilinan J."/>
            <person name="Larsson K.H."/>
            <person name="Matsuura K."/>
            <person name="Barry K."/>
            <person name="Labutti K."/>
            <person name="Kuo R."/>
            <person name="Ohm R.A."/>
            <person name="Bhattacharya S.S."/>
            <person name="Shirouzu T."/>
            <person name="Yoshinaga Y."/>
            <person name="Martin F.M."/>
            <person name="Grigoriev I.V."/>
            <person name="Hibbett D.S."/>
        </authorList>
    </citation>
    <scope>NUCLEOTIDE SEQUENCE [LARGE SCALE GENOMIC DNA]</scope>
    <source>
        <strain evidence="2 3">HHB12733</strain>
    </source>
</reference>
<feature type="region of interest" description="Disordered" evidence="1">
    <location>
        <begin position="147"/>
        <end position="188"/>
    </location>
</feature>
<organism evidence="2 3">
    <name type="scientific">Calocera cornea HHB12733</name>
    <dbReference type="NCBI Taxonomy" id="1353952"/>
    <lineage>
        <taxon>Eukaryota</taxon>
        <taxon>Fungi</taxon>
        <taxon>Dikarya</taxon>
        <taxon>Basidiomycota</taxon>
        <taxon>Agaricomycotina</taxon>
        <taxon>Dacrymycetes</taxon>
        <taxon>Dacrymycetales</taxon>
        <taxon>Dacrymycetaceae</taxon>
        <taxon>Calocera</taxon>
    </lineage>
</organism>
<evidence type="ECO:0000313" key="3">
    <source>
        <dbReference type="Proteomes" id="UP000076842"/>
    </source>
</evidence>